<dbReference type="PANTHER" id="PTHR21310">
    <property type="entry name" value="AMINOGLYCOSIDE PHOSPHOTRANSFERASE-RELATED-RELATED"/>
    <property type="match status" value="1"/>
</dbReference>
<evidence type="ECO:0000313" key="2">
    <source>
        <dbReference type="EMBL" id="KAK4034894.1"/>
    </source>
</evidence>
<dbReference type="PANTHER" id="PTHR21310:SF58">
    <property type="entry name" value="AMINOGLYCOSIDE PHOSPHOTRANSFERASE DOMAIN-CONTAINING PROTEIN"/>
    <property type="match status" value="1"/>
</dbReference>
<comment type="caution">
    <text evidence="2">The sequence shown here is derived from an EMBL/GenBank/DDBJ whole genome shotgun (WGS) entry which is preliminary data.</text>
</comment>
<proteinExistence type="predicted"/>
<keyword evidence="2" id="KW-0418">Kinase</keyword>
<dbReference type="InterPro" id="IPR051678">
    <property type="entry name" value="AGP_Transferase"/>
</dbReference>
<name>A0AAN6PAR3_9PEZI</name>
<accession>A0AAN6PAR3</accession>
<protein>
    <submittedName>
        <fullName evidence="2">Kinase-like domain-containing protein</fullName>
    </submittedName>
</protein>
<dbReference type="InterPro" id="IPR011009">
    <property type="entry name" value="Kinase-like_dom_sf"/>
</dbReference>
<keyword evidence="3" id="KW-1185">Reference proteome</keyword>
<keyword evidence="2" id="KW-0808">Transferase</keyword>
<dbReference type="SUPFAM" id="SSF56112">
    <property type="entry name" value="Protein kinase-like (PK-like)"/>
    <property type="match status" value="1"/>
</dbReference>
<sequence length="272" mass="30425">MSQAAAETSLPDTLTNEMIASRERLGDPLLSHVWRWDARTVVKLTDAASTSAEAVALAFVHERTSIPVPRLLKLAEQDGQGTIFMEFIDGQPLDEAWPSCTAAQRSHIISQLRGFLAELRAITGEFIGSVDRSVCNDQVFANRASAYGPYADEAAFRVGIGQSLRACDADPTWTELVIGFVEAMPLHHEEPPVMTHGDLVPRNILVKDGHVVGIVDWEMAGFYPPYWEYVKGHLLADFEHPWMQERVLDQILLTPYPIELGLLFHTRKILMY</sequence>
<evidence type="ECO:0000313" key="3">
    <source>
        <dbReference type="Proteomes" id="UP001303115"/>
    </source>
</evidence>
<dbReference type="Gene3D" id="3.90.1200.10">
    <property type="match status" value="1"/>
</dbReference>
<dbReference type="CDD" id="cd05120">
    <property type="entry name" value="APH_ChoK_like"/>
    <property type="match status" value="1"/>
</dbReference>
<gene>
    <name evidence="2" type="ORF">C8A01DRAFT_38660</name>
</gene>
<dbReference type="GO" id="GO:0016301">
    <property type="term" value="F:kinase activity"/>
    <property type="evidence" value="ECO:0007669"/>
    <property type="project" value="UniProtKB-KW"/>
</dbReference>
<feature type="domain" description="Aminoglycoside phosphotransferase" evidence="1">
    <location>
        <begin position="35"/>
        <end position="231"/>
    </location>
</feature>
<dbReference type="EMBL" id="MU854462">
    <property type="protein sequence ID" value="KAK4034894.1"/>
    <property type="molecule type" value="Genomic_DNA"/>
</dbReference>
<evidence type="ECO:0000259" key="1">
    <source>
        <dbReference type="Pfam" id="PF01636"/>
    </source>
</evidence>
<dbReference type="Pfam" id="PF01636">
    <property type="entry name" value="APH"/>
    <property type="match status" value="1"/>
</dbReference>
<dbReference type="InterPro" id="IPR002575">
    <property type="entry name" value="Aminoglycoside_PTrfase"/>
</dbReference>
<reference evidence="3" key="1">
    <citation type="journal article" date="2023" name="Mol. Phylogenet. Evol.">
        <title>Genome-scale phylogeny and comparative genomics of the fungal order Sordariales.</title>
        <authorList>
            <person name="Hensen N."/>
            <person name="Bonometti L."/>
            <person name="Westerberg I."/>
            <person name="Brannstrom I.O."/>
            <person name="Guillou S."/>
            <person name="Cros-Aarteil S."/>
            <person name="Calhoun S."/>
            <person name="Haridas S."/>
            <person name="Kuo A."/>
            <person name="Mondo S."/>
            <person name="Pangilinan J."/>
            <person name="Riley R."/>
            <person name="LaButti K."/>
            <person name="Andreopoulos B."/>
            <person name="Lipzen A."/>
            <person name="Chen C."/>
            <person name="Yan M."/>
            <person name="Daum C."/>
            <person name="Ng V."/>
            <person name="Clum A."/>
            <person name="Steindorff A."/>
            <person name="Ohm R.A."/>
            <person name="Martin F."/>
            <person name="Silar P."/>
            <person name="Natvig D.O."/>
            <person name="Lalanne C."/>
            <person name="Gautier V."/>
            <person name="Ament-Velasquez S.L."/>
            <person name="Kruys A."/>
            <person name="Hutchinson M.I."/>
            <person name="Powell A.J."/>
            <person name="Barry K."/>
            <person name="Miller A.N."/>
            <person name="Grigoriev I.V."/>
            <person name="Debuchy R."/>
            <person name="Gladieux P."/>
            <person name="Hiltunen Thoren M."/>
            <person name="Johannesson H."/>
        </authorList>
    </citation>
    <scope>NUCLEOTIDE SEQUENCE [LARGE SCALE GENOMIC DNA]</scope>
    <source>
        <strain evidence="3">CBS 284.82</strain>
    </source>
</reference>
<organism evidence="2 3">
    <name type="scientific">Parachaetomium inaequale</name>
    <dbReference type="NCBI Taxonomy" id="2588326"/>
    <lineage>
        <taxon>Eukaryota</taxon>
        <taxon>Fungi</taxon>
        <taxon>Dikarya</taxon>
        <taxon>Ascomycota</taxon>
        <taxon>Pezizomycotina</taxon>
        <taxon>Sordariomycetes</taxon>
        <taxon>Sordariomycetidae</taxon>
        <taxon>Sordariales</taxon>
        <taxon>Chaetomiaceae</taxon>
        <taxon>Parachaetomium</taxon>
    </lineage>
</organism>
<dbReference type="AlphaFoldDB" id="A0AAN6PAR3"/>
<dbReference type="Proteomes" id="UP001303115">
    <property type="component" value="Unassembled WGS sequence"/>
</dbReference>